<evidence type="ECO:0000256" key="2">
    <source>
        <dbReference type="ARBA" id="ARBA00009306"/>
    </source>
</evidence>
<feature type="transmembrane region" description="Helical" evidence="11">
    <location>
        <begin position="463"/>
        <end position="483"/>
    </location>
</feature>
<dbReference type="Gene3D" id="3.40.190.10">
    <property type="entry name" value="Periplasmic binding protein-like II"/>
    <property type="match status" value="2"/>
</dbReference>
<dbReference type="FunFam" id="1.10.3720.10:FF:000009">
    <property type="entry name" value="Amino acid ABC transporter permease"/>
    <property type="match status" value="1"/>
</dbReference>
<dbReference type="InterPro" id="IPR035906">
    <property type="entry name" value="MetI-like_sf"/>
</dbReference>
<evidence type="ECO:0000256" key="10">
    <source>
        <dbReference type="ARBA" id="ARBA00023136"/>
    </source>
</evidence>
<evidence type="ECO:0000256" key="12">
    <source>
        <dbReference type="SAM" id="SignalP"/>
    </source>
</evidence>
<dbReference type="AlphaFoldDB" id="A0A849AI50"/>
<feature type="signal peptide" evidence="12">
    <location>
        <begin position="1"/>
        <end position="32"/>
    </location>
</feature>
<reference evidence="14 15" key="1">
    <citation type="submission" date="2020-05" db="EMBL/GenBank/DDBJ databases">
        <title>Flexivirga sp. ID2601S isolated from air conditioner.</title>
        <authorList>
            <person name="Kim D.H."/>
        </authorList>
    </citation>
    <scope>NUCLEOTIDE SEQUENCE [LARGE SCALE GENOMIC DNA]</scope>
    <source>
        <strain evidence="14 15">ID2601S</strain>
    </source>
</reference>
<protein>
    <submittedName>
        <fullName evidence="14">ABC transporter substrate-binding protein/permease</fullName>
    </submittedName>
</protein>
<keyword evidence="8" id="KW-0029">Amino-acid transport</keyword>
<evidence type="ECO:0000256" key="1">
    <source>
        <dbReference type="ARBA" id="ARBA00004651"/>
    </source>
</evidence>
<feature type="domain" description="ABC transmembrane type-1" evidence="13">
    <location>
        <begin position="296"/>
        <end position="484"/>
    </location>
</feature>
<feature type="transmembrane region" description="Helical" evidence="11">
    <location>
        <begin position="332"/>
        <end position="355"/>
    </location>
</feature>
<evidence type="ECO:0000313" key="14">
    <source>
        <dbReference type="EMBL" id="NNG38100.1"/>
    </source>
</evidence>
<evidence type="ECO:0000256" key="9">
    <source>
        <dbReference type="ARBA" id="ARBA00022989"/>
    </source>
</evidence>
<keyword evidence="4 11" id="KW-0813">Transport</keyword>
<evidence type="ECO:0000256" key="4">
    <source>
        <dbReference type="ARBA" id="ARBA00022448"/>
    </source>
</evidence>
<sequence length="497" mass="53477">MVHNVRLLAARVVLAVVAVLLALAGPAGVARAAAPEPAHAAPAAAVPKVLRVGTEGVYPPFSYHAANGSLTGYDVELIQQIGKRLGVQVQFVQTPFDSIFAALESGRIDLVANEISPTPERQAKYDLSAPYISTTGVVVVGAGNKDIRSLADIKGKRAGQSLTSNWSQVAKKAGATIVPIQDMDKAMTALAQNRVQVVVNDELAVRNYLNTTGNKQVKIVSTTDDKTDSVFAARKGSGYMPQINAQIAAMRNDGALQQLYDKYFGSKAQQQEKQAGSRSSWQIVRDNLWPMLLATLRTTIPLTAISFVLGLAIALLIALMRRSTIAIVSWLARAYISIIRGTPLLVQLFIVFYGLPQLGLKFSPFGAAILALSLNVGGYAAEVIRSAIAAVPQGQWEAAETIGMDYRTTLRRVVLPQAARIAVPPLGNTLVSLVKDTSLTSVILVADLFQKAQNAAAPTFEYMGLYTAAAAYYWVICFVLNALQGRLEKRLNRYVVR</sequence>
<keyword evidence="7 12" id="KW-0732">Signal</keyword>
<keyword evidence="6 11" id="KW-0812">Transmembrane</keyword>
<organism evidence="14 15">
    <name type="scientific">Flexivirga aerilata</name>
    <dbReference type="NCBI Taxonomy" id="1656889"/>
    <lineage>
        <taxon>Bacteria</taxon>
        <taxon>Bacillati</taxon>
        <taxon>Actinomycetota</taxon>
        <taxon>Actinomycetes</taxon>
        <taxon>Micrococcales</taxon>
        <taxon>Dermacoccaceae</taxon>
        <taxon>Flexivirga</taxon>
    </lineage>
</organism>
<dbReference type="Gene3D" id="1.10.3720.10">
    <property type="entry name" value="MetI-like"/>
    <property type="match status" value="1"/>
</dbReference>
<dbReference type="InterPro" id="IPR010065">
    <property type="entry name" value="AA_ABC_transptr_permease_3TM"/>
</dbReference>
<keyword evidence="15" id="KW-1185">Reference proteome</keyword>
<feature type="transmembrane region" description="Helical" evidence="11">
    <location>
        <begin position="300"/>
        <end position="320"/>
    </location>
</feature>
<dbReference type="GO" id="GO:0043190">
    <property type="term" value="C:ATP-binding cassette (ABC) transporter complex"/>
    <property type="evidence" value="ECO:0007669"/>
    <property type="project" value="InterPro"/>
</dbReference>
<gene>
    <name evidence="14" type="ORF">HJ588_02270</name>
</gene>
<dbReference type="PANTHER" id="PTHR30614:SF0">
    <property type="entry name" value="L-CYSTINE TRANSPORT SYSTEM PERMEASE PROTEIN TCYL"/>
    <property type="match status" value="1"/>
</dbReference>
<dbReference type="SUPFAM" id="SSF53850">
    <property type="entry name" value="Periplasmic binding protein-like II"/>
    <property type="match status" value="1"/>
</dbReference>
<dbReference type="PROSITE" id="PS50928">
    <property type="entry name" value="ABC_TM1"/>
    <property type="match status" value="1"/>
</dbReference>
<evidence type="ECO:0000256" key="3">
    <source>
        <dbReference type="ARBA" id="ARBA00010333"/>
    </source>
</evidence>
<dbReference type="Pfam" id="PF00528">
    <property type="entry name" value="BPD_transp_1"/>
    <property type="match status" value="1"/>
</dbReference>
<dbReference type="Pfam" id="PF00497">
    <property type="entry name" value="SBP_bac_3"/>
    <property type="match status" value="1"/>
</dbReference>
<dbReference type="Proteomes" id="UP000557772">
    <property type="component" value="Unassembled WGS sequence"/>
</dbReference>
<evidence type="ECO:0000259" key="13">
    <source>
        <dbReference type="PROSITE" id="PS50928"/>
    </source>
</evidence>
<dbReference type="CDD" id="cd06261">
    <property type="entry name" value="TM_PBP2"/>
    <property type="match status" value="1"/>
</dbReference>
<evidence type="ECO:0000256" key="5">
    <source>
        <dbReference type="ARBA" id="ARBA00022475"/>
    </source>
</evidence>
<dbReference type="InterPro" id="IPR000515">
    <property type="entry name" value="MetI-like"/>
</dbReference>
<dbReference type="PANTHER" id="PTHR30614">
    <property type="entry name" value="MEMBRANE COMPONENT OF AMINO ACID ABC TRANSPORTER"/>
    <property type="match status" value="1"/>
</dbReference>
<dbReference type="InterPro" id="IPR001638">
    <property type="entry name" value="Solute-binding_3/MltF_N"/>
</dbReference>
<dbReference type="PROSITE" id="PS01039">
    <property type="entry name" value="SBP_BACTERIAL_3"/>
    <property type="match status" value="1"/>
</dbReference>
<evidence type="ECO:0000256" key="7">
    <source>
        <dbReference type="ARBA" id="ARBA00022729"/>
    </source>
</evidence>
<dbReference type="NCBIfam" id="TIGR01726">
    <property type="entry name" value="HEQRo_perm_3TM"/>
    <property type="match status" value="1"/>
</dbReference>
<feature type="chain" id="PRO_5032653951" evidence="12">
    <location>
        <begin position="33"/>
        <end position="497"/>
    </location>
</feature>
<dbReference type="InterPro" id="IPR043429">
    <property type="entry name" value="ArtM/GltK/GlnP/TcyL/YhdX-like"/>
</dbReference>
<dbReference type="SMART" id="SM00062">
    <property type="entry name" value="PBPb"/>
    <property type="match status" value="1"/>
</dbReference>
<comment type="subcellular location">
    <subcellularLocation>
        <location evidence="1 11">Cell membrane</location>
        <topology evidence="1 11">Multi-pass membrane protein</topology>
    </subcellularLocation>
</comment>
<name>A0A849AI50_9MICO</name>
<evidence type="ECO:0000256" key="6">
    <source>
        <dbReference type="ARBA" id="ARBA00022692"/>
    </source>
</evidence>
<comment type="caution">
    <text evidence="14">The sequence shown here is derived from an EMBL/GenBank/DDBJ whole genome shotgun (WGS) entry which is preliminary data.</text>
</comment>
<dbReference type="GO" id="GO:0015184">
    <property type="term" value="F:L-cystine transmembrane transporter activity"/>
    <property type="evidence" value="ECO:0007669"/>
    <property type="project" value="TreeGrafter"/>
</dbReference>
<proteinExistence type="inferred from homology"/>
<evidence type="ECO:0000256" key="8">
    <source>
        <dbReference type="ARBA" id="ARBA00022970"/>
    </source>
</evidence>
<evidence type="ECO:0000256" key="11">
    <source>
        <dbReference type="RuleBase" id="RU363032"/>
    </source>
</evidence>
<comment type="similarity">
    <text evidence="3">Belongs to the bacterial solute-binding protein 3 family.</text>
</comment>
<accession>A0A849AI50</accession>
<dbReference type="SUPFAM" id="SSF161098">
    <property type="entry name" value="MetI-like"/>
    <property type="match status" value="1"/>
</dbReference>
<dbReference type="EMBL" id="JABENB010000001">
    <property type="protein sequence ID" value="NNG38100.1"/>
    <property type="molecule type" value="Genomic_DNA"/>
</dbReference>
<keyword evidence="9 11" id="KW-1133">Transmembrane helix</keyword>
<dbReference type="InterPro" id="IPR018313">
    <property type="entry name" value="SBP_3_CS"/>
</dbReference>
<comment type="similarity">
    <text evidence="2 11">Belongs to the binding-protein-dependent transport system permease family.</text>
</comment>
<keyword evidence="10 11" id="KW-0472">Membrane</keyword>
<evidence type="ECO:0000313" key="15">
    <source>
        <dbReference type="Proteomes" id="UP000557772"/>
    </source>
</evidence>
<keyword evidence="5" id="KW-1003">Cell membrane</keyword>